<evidence type="ECO:0000256" key="4">
    <source>
        <dbReference type="ARBA" id="ARBA00022989"/>
    </source>
</evidence>
<keyword evidence="9" id="KW-1185">Reference proteome</keyword>
<evidence type="ECO:0000256" key="7">
    <source>
        <dbReference type="SAM" id="Phobius"/>
    </source>
</evidence>
<feature type="transmembrane region" description="Helical" evidence="7">
    <location>
        <begin position="66"/>
        <end position="88"/>
    </location>
</feature>
<feature type="transmembrane region" description="Helical" evidence="7">
    <location>
        <begin position="20"/>
        <end position="45"/>
    </location>
</feature>
<evidence type="ECO:0000313" key="8">
    <source>
        <dbReference type="EMBL" id="AUX08447.1"/>
    </source>
</evidence>
<accession>A0A343TH75</accession>
<feature type="transmembrane region" description="Helical" evidence="7">
    <location>
        <begin position="237"/>
        <end position="262"/>
    </location>
</feature>
<evidence type="ECO:0000256" key="1">
    <source>
        <dbReference type="ARBA" id="ARBA00004141"/>
    </source>
</evidence>
<keyword evidence="4 7" id="KW-1133">Transmembrane helix</keyword>
<proteinExistence type="inferred from homology"/>
<feature type="transmembrane region" description="Helical" evidence="7">
    <location>
        <begin position="149"/>
        <end position="170"/>
    </location>
</feature>
<comment type="similarity">
    <text evidence="2">Belongs to the autoinducer-2 exporter (AI-2E) (TC 2.A.86) family.</text>
</comment>
<keyword evidence="5 7" id="KW-0472">Membrane</keyword>
<dbReference type="RefSeq" id="WP_119815376.1">
    <property type="nucleotide sequence ID" value="NZ_CP025066.1"/>
</dbReference>
<organism evidence="8 9">
    <name type="scientific">Halalkaliarchaeum desulfuricum</name>
    <dbReference type="NCBI Taxonomy" id="2055893"/>
    <lineage>
        <taxon>Archaea</taxon>
        <taxon>Methanobacteriati</taxon>
        <taxon>Methanobacteriota</taxon>
        <taxon>Stenosarchaea group</taxon>
        <taxon>Halobacteria</taxon>
        <taxon>Halobacteriales</taxon>
        <taxon>Haloferacaceae</taxon>
        <taxon>Halalkaliarchaeum</taxon>
    </lineage>
</organism>
<dbReference type="PANTHER" id="PTHR21716:SF4">
    <property type="entry name" value="TRANSMEMBRANE PROTEIN 245"/>
    <property type="match status" value="1"/>
</dbReference>
<name>A0A343TH75_9EURY</name>
<feature type="transmembrane region" description="Helical" evidence="7">
    <location>
        <begin position="210"/>
        <end position="231"/>
    </location>
</feature>
<evidence type="ECO:0000256" key="6">
    <source>
        <dbReference type="SAM" id="MobiDB-lite"/>
    </source>
</evidence>
<evidence type="ECO:0000256" key="2">
    <source>
        <dbReference type="ARBA" id="ARBA00009773"/>
    </source>
</evidence>
<comment type="subcellular location">
    <subcellularLocation>
        <location evidence="1">Membrane</location>
        <topology evidence="1">Multi-pass membrane protein</topology>
    </subcellularLocation>
</comment>
<dbReference type="AlphaFoldDB" id="A0A343TH75"/>
<feature type="transmembrane region" description="Helical" evidence="7">
    <location>
        <begin position="316"/>
        <end position="345"/>
    </location>
</feature>
<sequence>MSRLEEASTSSEYGWLAFGLLLFALVGYVVVSFIGVVVFALFLYYATRPVYRRIVARTGHPNLAAALALVVLALPAILVVGYAIAIAIREIQELTAIPGVDLDAYPELGRFLEELDDPGAVVDRLGRELLEGDLAASLLEWLTSIADTALVLAVALIQLFVMVVLAFYLLRDDRKLTAWVLETFDDEERTLRAYLLAVDYDLRSIFFGNILNAFITGAIGAIVFSVLNAFAPAGVAIPAAALLGLIAGVASLIPVVGMKLVYVPVALYLGLRSVFMVGTETLWFVALFLVISFVFVDSIPDLILRPYVSGRSLHVGAVMLAYTLGPLLFGWYGLFLLPILLVLVVQFARIVLPTKLGEETPEPPPVDPYVVSVADVSREISGDTIGDADGDTDGDAAGDAATETPTDDDTANRETDDDQPDGETNDGKKRPEK</sequence>
<evidence type="ECO:0000256" key="3">
    <source>
        <dbReference type="ARBA" id="ARBA00022692"/>
    </source>
</evidence>
<dbReference type="PANTHER" id="PTHR21716">
    <property type="entry name" value="TRANSMEMBRANE PROTEIN"/>
    <property type="match status" value="1"/>
</dbReference>
<dbReference type="OrthoDB" id="282734at2157"/>
<dbReference type="Proteomes" id="UP000263012">
    <property type="component" value="Chromosome"/>
</dbReference>
<dbReference type="EMBL" id="CP025066">
    <property type="protein sequence ID" value="AUX08447.1"/>
    <property type="molecule type" value="Genomic_DNA"/>
</dbReference>
<feature type="region of interest" description="Disordered" evidence="6">
    <location>
        <begin position="381"/>
        <end position="433"/>
    </location>
</feature>
<dbReference type="GeneID" id="37877145"/>
<dbReference type="KEGG" id="hdf:AArcSl_0802"/>
<feature type="compositionally biased region" description="Acidic residues" evidence="6">
    <location>
        <begin position="386"/>
        <end position="396"/>
    </location>
</feature>
<reference evidence="9" key="1">
    <citation type="submission" date="2017-11" db="EMBL/GenBank/DDBJ databases">
        <title>Phenotypic and genomic properties of facultatively anaerobic sulfur-reducing natronoarchaea from hypersaline soda lakes.</title>
        <authorList>
            <person name="Sorokin D.Y."/>
            <person name="Kublanov I.V."/>
            <person name="Roman P."/>
            <person name="Sinninghe Damste J.S."/>
            <person name="Golyshin P.N."/>
            <person name="Rojo D."/>
            <person name="Ciordia S."/>
            <person name="Mena M.D.C."/>
            <person name="Ferrer M."/>
            <person name="Messina E."/>
            <person name="Smedile F."/>
            <person name="La Spada G."/>
            <person name="La Cono V."/>
            <person name="Yakimov M.M."/>
        </authorList>
    </citation>
    <scope>NUCLEOTIDE SEQUENCE [LARGE SCALE GENOMIC DNA]</scope>
    <source>
        <strain evidence="9">AArc-Sl</strain>
    </source>
</reference>
<evidence type="ECO:0000313" key="9">
    <source>
        <dbReference type="Proteomes" id="UP000263012"/>
    </source>
</evidence>
<keyword evidence="3 7" id="KW-0812">Transmembrane</keyword>
<dbReference type="Pfam" id="PF01594">
    <property type="entry name" value="AI-2E_transport"/>
    <property type="match status" value="1"/>
</dbReference>
<protein>
    <submittedName>
        <fullName evidence="8">Htr-like protein</fullName>
    </submittedName>
</protein>
<dbReference type="InterPro" id="IPR002549">
    <property type="entry name" value="AI-2E-like"/>
</dbReference>
<dbReference type="GO" id="GO:0016020">
    <property type="term" value="C:membrane"/>
    <property type="evidence" value="ECO:0007669"/>
    <property type="project" value="UniProtKB-SubCell"/>
</dbReference>
<feature type="compositionally biased region" description="Acidic residues" evidence="6">
    <location>
        <begin position="405"/>
        <end position="424"/>
    </location>
</feature>
<evidence type="ECO:0000256" key="5">
    <source>
        <dbReference type="ARBA" id="ARBA00023136"/>
    </source>
</evidence>
<feature type="transmembrane region" description="Helical" evidence="7">
    <location>
        <begin position="274"/>
        <end position="296"/>
    </location>
</feature>
<gene>
    <name evidence="8" type="ORF">AArcSl_0802</name>
</gene>